<dbReference type="GO" id="GO:0005524">
    <property type="term" value="F:ATP binding"/>
    <property type="evidence" value="ECO:0007669"/>
    <property type="project" value="UniProtKB-KW"/>
</dbReference>
<proteinExistence type="predicted"/>
<dbReference type="Gene3D" id="3.40.50.300">
    <property type="entry name" value="P-loop containing nucleotide triphosphate hydrolases"/>
    <property type="match status" value="1"/>
</dbReference>
<evidence type="ECO:0000256" key="1">
    <source>
        <dbReference type="SAM" id="MobiDB-lite"/>
    </source>
</evidence>
<gene>
    <name evidence="3" type="ORF">ACFFQA_30945</name>
</gene>
<dbReference type="InterPro" id="IPR027417">
    <property type="entry name" value="P-loop_NTPase"/>
</dbReference>
<comment type="caution">
    <text evidence="3">The sequence shown here is derived from an EMBL/GenBank/DDBJ whole genome shotgun (WGS) entry which is preliminary data.</text>
</comment>
<keyword evidence="3" id="KW-0067">ATP-binding</keyword>
<name>A0ABV6A5E3_9PSEU</name>
<keyword evidence="4" id="KW-1185">Reference proteome</keyword>
<sequence length="144" mass="16286">MTPRGGQVVLGSRHERAAPTRDGFVGRARELAVFERALTGGLDRNVLFVHGPGGVGKTSLLRTMFRRAQRLGTCRRSRTCARRWRATTWRQSWRPVSPLWTERSRCAPRCARRRARPSAPPNARHSCARSWRAGTSSPHSSTRR</sequence>
<protein>
    <submittedName>
        <fullName evidence="3">ATP-binding protein</fullName>
    </submittedName>
</protein>
<dbReference type="RefSeq" id="WP_377860038.1">
    <property type="nucleotide sequence ID" value="NZ_JBHLZU010000027.1"/>
</dbReference>
<feature type="domain" description="Orc1-like AAA ATPase" evidence="2">
    <location>
        <begin position="24"/>
        <end position="77"/>
    </location>
</feature>
<dbReference type="EMBL" id="JBHLZU010000027">
    <property type="protein sequence ID" value="MFB9908375.1"/>
    <property type="molecule type" value="Genomic_DNA"/>
</dbReference>
<dbReference type="Pfam" id="PF13191">
    <property type="entry name" value="AAA_16"/>
    <property type="match status" value="1"/>
</dbReference>
<evidence type="ECO:0000313" key="4">
    <source>
        <dbReference type="Proteomes" id="UP001589693"/>
    </source>
</evidence>
<dbReference type="InterPro" id="IPR041664">
    <property type="entry name" value="AAA_16"/>
</dbReference>
<accession>A0ABV6A5E3</accession>
<dbReference type="Proteomes" id="UP001589693">
    <property type="component" value="Unassembled WGS sequence"/>
</dbReference>
<dbReference type="SUPFAM" id="SSF52540">
    <property type="entry name" value="P-loop containing nucleoside triphosphate hydrolases"/>
    <property type="match status" value="1"/>
</dbReference>
<feature type="region of interest" description="Disordered" evidence="1">
    <location>
        <begin position="111"/>
        <end position="144"/>
    </location>
</feature>
<evidence type="ECO:0000313" key="3">
    <source>
        <dbReference type="EMBL" id="MFB9908375.1"/>
    </source>
</evidence>
<evidence type="ECO:0000259" key="2">
    <source>
        <dbReference type="Pfam" id="PF13191"/>
    </source>
</evidence>
<keyword evidence="3" id="KW-0547">Nucleotide-binding</keyword>
<organism evidence="3 4">
    <name type="scientific">Allokutzneria oryzae</name>
    <dbReference type="NCBI Taxonomy" id="1378989"/>
    <lineage>
        <taxon>Bacteria</taxon>
        <taxon>Bacillati</taxon>
        <taxon>Actinomycetota</taxon>
        <taxon>Actinomycetes</taxon>
        <taxon>Pseudonocardiales</taxon>
        <taxon>Pseudonocardiaceae</taxon>
        <taxon>Allokutzneria</taxon>
    </lineage>
</organism>
<reference evidence="3 4" key="1">
    <citation type="submission" date="2024-09" db="EMBL/GenBank/DDBJ databases">
        <authorList>
            <person name="Sun Q."/>
            <person name="Mori K."/>
        </authorList>
    </citation>
    <scope>NUCLEOTIDE SEQUENCE [LARGE SCALE GENOMIC DNA]</scope>
    <source>
        <strain evidence="3 4">TBRC 7907</strain>
    </source>
</reference>
<feature type="compositionally biased region" description="Polar residues" evidence="1">
    <location>
        <begin position="133"/>
        <end position="144"/>
    </location>
</feature>